<dbReference type="AlphaFoldDB" id="A0A3M7MIR5"/>
<dbReference type="InterPro" id="IPR000719">
    <property type="entry name" value="Prot_kinase_dom"/>
</dbReference>
<dbReference type="Gene3D" id="1.10.510.10">
    <property type="entry name" value="Transferase(Phosphotransferase) domain 1"/>
    <property type="match status" value="1"/>
</dbReference>
<evidence type="ECO:0000259" key="1">
    <source>
        <dbReference type="PROSITE" id="PS50011"/>
    </source>
</evidence>
<dbReference type="PROSITE" id="PS50011">
    <property type="entry name" value="PROTEIN_KINASE_DOM"/>
    <property type="match status" value="1"/>
</dbReference>
<dbReference type="SUPFAM" id="SSF56112">
    <property type="entry name" value="Protein kinase-like (PK-like)"/>
    <property type="match status" value="1"/>
</dbReference>
<evidence type="ECO:0000313" key="3">
    <source>
        <dbReference type="Proteomes" id="UP000265663"/>
    </source>
</evidence>
<sequence>MMAMTAREVREARSSIAFELRDHARFVDSYVVTRKLGSGGDGTVYLWKHKHTDLLVAVKTSNQSGSSLDLGLMKEAKNIEALGKHTHVVEMLAYSLNHLPRSPAIFLEFAPFGDLSGYRARVFGQQMEQREAEHIPEATICKLLRDMSLALELLHGKKFLHTDLKPDNILVCAPDGWTAEDGIPVLPVFKLTDFSRMVSFPLGIRVAREHNGGTPEFSPPLSEREDLCPSGDMWSLGCTIQTFALGILPTQSKEAFIADREAAGKSHPELNDSKAWADEEWRKLVPNLYRPLSATWDELVQNWDVESSQVEVRPDQPYSGHINAWYMALWDTDKNTRITAKALVEYFIPTIDSDIELAEAQDLAEASFRTARNLRAVSSFW</sequence>
<accession>A0A3M7MIR5</accession>
<dbReference type="Proteomes" id="UP000265663">
    <property type="component" value="Unassembled WGS sequence"/>
</dbReference>
<dbReference type="PANTHER" id="PTHR24359:SF1">
    <property type="entry name" value="INHIBITOR OF NUCLEAR FACTOR KAPPA-B KINASE EPSILON SUBUNIT HOMOLOG 1-RELATED"/>
    <property type="match status" value="1"/>
</dbReference>
<dbReference type="CDD" id="cd00180">
    <property type="entry name" value="PKc"/>
    <property type="match status" value="1"/>
</dbReference>
<proteinExistence type="predicted"/>
<dbReference type="PANTHER" id="PTHR24359">
    <property type="entry name" value="SERINE/THREONINE-PROTEIN KINASE SBK1"/>
    <property type="match status" value="1"/>
</dbReference>
<dbReference type="InterPro" id="IPR008271">
    <property type="entry name" value="Ser/Thr_kinase_AS"/>
</dbReference>
<feature type="domain" description="Protein kinase" evidence="1">
    <location>
        <begin position="30"/>
        <end position="351"/>
    </location>
</feature>
<dbReference type="InterPro" id="IPR011009">
    <property type="entry name" value="Kinase-like_dom_sf"/>
</dbReference>
<keyword evidence="3" id="KW-1185">Reference proteome</keyword>
<dbReference type="EMBL" id="KE747844">
    <property type="protein sequence ID" value="RMZ74328.1"/>
    <property type="molecule type" value="Genomic_DNA"/>
</dbReference>
<protein>
    <submittedName>
        <fullName evidence="2">Putative Serine threonine-kinase ATG1</fullName>
    </submittedName>
</protein>
<dbReference type="GO" id="GO:0004674">
    <property type="term" value="F:protein serine/threonine kinase activity"/>
    <property type="evidence" value="ECO:0007669"/>
    <property type="project" value="TreeGrafter"/>
</dbReference>
<dbReference type="Pfam" id="PF00069">
    <property type="entry name" value="Pkinase"/>
    <property type="match status" value="1"/>
</dbReference>
<dbReference type="SMART" id="SM00220">
    <property type="entry name" value="S_TKc"/>
    <property type="match status" value="1"/>
</dbReference>
<dbReference type="OrthoDB" id="310217at2759"/>
<reference evidence="2 3" key="1">
    <citation type="journal article" date="2014" name="PLoS ONE">
        <title>De novo Genome Assembly of the Fungal Plant Pathogen Pyrenophora semeniperda.</title>
        <authorList>
            <person name="Soliai M.M."/>
            <person name="Meyer S.E."/>
            <person name="Udall J.A."/>
            <person name="Elzinga D.E."/>
            <person name="Hermansen R.A."/>
            <person name="Bodily P.M."/>
            <person name="Hart A.A."/>
            <person name="Coleman C.E."/>
        </authorList>
    </citation>
    <scope>NUCLEOTIDE SEQUENCE [LARGE SCALE GENOMIC DNA]</scope>
    <source>
        <strain evidence="2 3">CCB06</strain>
        <tissue evidence="2">Mycelium</tissue>
    </source>
</reference>
<dbReference type="PROSITE" id="PS00108">
    <property type="entry name" value="PROTEIN_KINASE_ST"/>
    <property type="match status" value="1"/>
</dbReference>
<dbReference type="GO" id="GO:0005524">
    <property type="term" value="F:ATP binding"/>
    <property type="evidence" value="ECO:0007669"/>
    <property type="project" value="InterPro"/>
</dbReference>
<name>A0A3M7MIR5_9PLEO</name>
<keyword evidence="2" id="KW-0808">Transferase</keyword>
<keyword evidence="2" id="KW-0418">Kinase</keyword>
<gene>
    <name evidence="2" type="ORF">GMOD_00003350</name>
</gene>
<organism evidence="2 3">
    <name type="scientific">Pyrenophora seminiperda CCB06</name>
    <dbReference type="NCBI Taxonomy" id="1302712"/>
    <lineage>
        <taxon>Eukaryota</taxon>
        <taxon>Fungi</taxon>
        <taxon>Dikarya</taxon>
        <taxon>Ascomycota</taxon>
        <taxon>Pezizomycotina</taxon>
        <taxon>Dothideomycetes</taxon>
        <taxon>Pleosporomycetidae</taxon>
        <taxon>Pleosporales</taxon>
        <taxon>Pleosporineae</taxon>
        <taxon>Pleosporaceae</taxon>
        <taxon>Pyrenophora</taxon>
    </lineage>
</organism>
<dbReference type="Gene3D" id="3.30.200.20">
    <property type="entry name" value="Phosphorylase Kinase, domain 1"/>
    <property type="match status" value="1"/>
</dbReference>
<evidence type="ECO:0000313" key="2">
    <source>
        <dbReference type="EMBL" id="RMZ74328.1"/>
    </source>
</evidence>